<feature type="compositionally biased region" description="Basic and acidic residues" evidence="1">
    <location>
        <begin position="758"/>
        <end position="776"/>
    </location>
</feature>
<evidence type="ECO:0000313" key="2">
    <source>
        <dbReference type="EMBL" id="KAL2078414.1"/>
    </source>
</evidence>
<dbReference type="EMBL" id="JBHFQA010000023">
    <property type="protein sequence ID" value="KAL2078414.1"/>
    <property type="molecule type" value="Genomic_DNA"/>
</dbReference>
<feature type="region of interest" description="Disordered" evidence="1">
    <location>
        <begin position="292"/>
        <end position="324"/>
    </location>
</feature>
<feature type="region of interest" description="Disordered" evidence="1">
    <location>
        <begin position="1"/>
        <end position="32"/>
    </location>
</feature>
<feature type="compositionally biased region" description="Basic residues" evidence="1">
    <location>
        <begin position="446"/>
        <end position="468"/>
    </location>
</feature>
<feature type="region of interest" description="Disordered" evidence="1">
    <location>
        <begin position="752"/>
        <end position="796"/>
    </location>
</feature>
<feature type="compositionally biased region" description="Pro residues" evidence="1">
    <location>
        <begin position="777"/>
        <end position="787"/>
    </location>
</feature>
<gene>
    <name evidence="2" type="ORF">ACEWY4_026099</name>
</gene>
<reference evidence="2 3" key="1">
    <citation type="submission" date="2024-09" db="EMBL/GenBank/DDBJ databases">
        <title>A chromosome-level genome assembly of Gray's grenadier anchovy, Coilia grayii.</title>
        <authorList>
            <person name="Fu Z."/>
        </authorList>
    </citation>
    <scope>NUCLEOTIDE SEQUENCE [LARGE SCALE GENOMIC DNA]</scope>
    <source>
        <strain evidence="2">G4</strain>
        <tissue evidence="2">Muscle</tissue>
    </source>
</reference>
<dbReference type="PANTHER" id="PTHR13964:SF37">
    <property type="entry name" value="AT-RICH INTERACTIVE DOMAIN-CONTAINING PROTEIN 5B"/>
    <property type="match status" value="1"/>
</dbReference>
<feature type="compositionally biased region" description="Acidic residues" evidence="1">
    <location>
        <begin position="157"/>
        <end position="167"/>
    </location>
</feature>
<feature type="compositionally biased region" description="Low complexity" evidence="1">
    <location>
        <begin position="1"/>
        <end position="21"/>
    </location>
</feature>
<keyword evidence="3" id="KW-1185">Reference proteome</keyword>
<dbReference type="Proteomes" id="UP001591681">
    <property type="component" value="Unassembled WGS sequence"/>
</dbReference>
<evidence type="ECO:0000313" key="3">
    <source>
        <dbReference type="Proteomes" id="UP001591681"/>
    </source>
</evidence>
<evidence type="ECO:0000256" key="1">
    <source>
        <dbReference type="SAM" id="MobiDB-lite"/>
    </source>
</evidence>
<dbReference type="AlphaFoldDB" id="A0ABD1IUU9"/>
<comment type="caution">
    <text evidence="2">The sequence shown here is derived from an EMBL/GenBank/DDBJ whole genome shotgun (WGS) entry which is preliminary data.</text>
</comment>
<feature type="compositionally biased region" description="Basic and acidic residues" evidence="1">
    <location>
        <begin position="111"/>
        <end position="135"/>
    </location>
</feature>
<dbReference type="InterPro" id="IPR051232">
    <property type="entry name" value="ARID/SWI1_ChromRemod"/>
</dbReference>
<feature type="compositionally biased region" description="Basic and acidic residues" evidence="1">
    <location>
        <begin position="88"/>
        <end position="103"/>
    </location>
</feature>
<feature type="compositionally biased region" description="Basic and acidic residues" evidence="1">
    <location>
        <begin position="168"/>
        <end position="178"/>
    </location>
</feature>
<evidence type="ECO:0008006" key="4">
    <source>
        <dbReference type="Google" id="ProtNLM"/>
    </source>
</evidence>
<feature type="compositionally biased region" description="Polar residues" evidence="1">
    <location>
        <begin position="75"/>
        <end position="85"/>
    </location>
</feature>
<feature type="region of interest" description="Disordered" evidence="1">
    <location>
        <begin position="47"/>
        <end position="213"/>
    </location>
</feature>
<feature type="compositionally biased region" description="Basic and acidic residues" evidence="1">
    <location>
        <begin position="144"/>
        <end position="156"/>
    </location>
</feature>
<organism evidence="2 3">
    <name type="scientific">Coilia grayii</name>
    <name type="common">Gray's grenadier anchovy</name>
    <dbReference type="NCBI Taxonomy" id="363190"/>
    <lineage>
        <taxon>Eukaryota</taxon>
        <taxon>Metazoa</taxon>
        <taxon>Chordata</taxon>
        <taxon>Craniata</taxon>
        <taxon>Vertebrata</taxon>
        <taxon>Euteleostomi</taxon>
        <taxon>Actinopterygii</taxon>
        <taxon>Neopterygii</taxon>
        <taxon>Teleostei</taxon>
        <taxon>Clupei</taxon>
        <taxon>Clupeiformes</taxon>
        <taxon>Clupeoidei</taxon>
        <taxon>Engraulidae</taxon>
        <taxon>Coilinae</taxon>
        <taxon>Coilia</taxon>
    </lineage>
</organism>
<feature type="region of interest" description="Disordered" evidence="1">
    <location>
        <begin position="543"/>
        <end position="697"/>
    </location>
</feature>
<feature type="compositionally biased region" description="Pro residues" evidence="1">
    <location>
        <begin position="597"/>
        <end position="606"/>
    </location>
</feature>
<feature type="compositionally biased region" description="Pro residues" evidence="1">
    <location>
        <begin position="296"/>
        <end position="306"/>
    </location>
</feature>
<feature type="compositionally biased region" description="Basic and acidic residues" evidence="1">
    <location>
        <begin position="424"/>
        <end position="434"/>
    </location>
</feature>
<accession>A0ABD1IUU9</accession>
<feature type="region of interest" description="Disordered" evidence="1">
    <location>
        <begin position="412"/>
        <end position="477"/>
    </location>
</feature>
<protein>
    <recommendedName>
        <fullName evidence="4">AT-rich interactive domain-containing protein 5B</fullName>
    </recommendedName>
</protein>
<dbReference type="PANTHER" id="PTHR13964">
    <property type="entry name" value="RBP-RELATED"/>
    <property type="match status" value="1"/>
</dbReference>
<sequence>MNGSPGLLLSLAAGAQPGPGQESTVPFPLRSGHAQFIQTSEALILPYERFTKGEEDKPLPPVKPRKQDGSGQEGGTSAKTKSSTGAKRPKEEQNHRPKPDKEPTANAAAVKDSEGSEDQKKEELEEHQDEEKAQTKQEVQGGEPESRSVTERAKEEVVEEDDDVEEVVEVKPEVKEEPDTIVVGRSLERPVPPPPRSALWDGGRPVSPAGDSAVAAPQVDVGISRFKDEEVFAVAVPAKALHHTMASQWQPAIGEFAMPPPLSKMGKPAEPTGGPKENLSHVGMVLPTLQQQQRPPLQPLHLPPDMPTERAELPGKEESSSYSYSPLLYPKANPGIMSPLAKKKLLSQVSGTALANSYSYGPPPPLIPSKASGVGMEEASAAQGSLAASGSGDGGFINRPSVIQHAQSFRPLGGGVEELPQRPPNKEALGREGSRAPSSLETYATHAHHHHHHPHPHSHPHPHTHPHPHPQPSPTVEPYLLRVESHGGLEKPPDTPRPGHTPSFLGDFYSSPHLHSLYRQAEQHLGKEHLSKYLQQREAFPRDCESTAGYPPRQDPTPETIGLGYGACLTPKDKIPSAAGGERTAEDQPTDLSLPKSSPPKLPPSSPSLCSLSHAPLIPPPPPPPPQDLKSANTSLPYQASGGQGSGLDYHPRACRVPPMTMSASRNPTEPLPHPQAPLPRGHEKSSHHNGTGRAEEPSIIGFKVEELARPILGTKSCPQNVGAARPLKRTLGEMEGGLPEKKVRAVTPMHCSLPRDAPCKPRTPEPETEPVKRADPTPPPHHPPPHATHINGYTPEGHKYPLHAPIFPGLYPGAFVSQMQDMCDGMAAPVPAGYSHPLQYLKNQTAVLSPLMPPFAIHSFMMQRQLLASPAHLYQHPMGAPYGDLLHHSLYPMSALNPQPAFSPPQLSSVHPSTKLS</sequence>
<proteinExistence type="predicted"/>
<feature type="region of interest" description="Disordered" evidence="1">
    <location>
        <begin position="486"/>
        <end position="505"/>
    </location>
</feature>
<feature type="compositionally biased region" description="Basic and acidic residues" evidence="1">
    <location>
        <begin position="307"/>
        <end position="319"/>
    </location>
</feature>
<name>A0ABD1IUU9_9TELE</name>
<feature type="compositionally biased region" description="Basic and acidic residues" evidence="1">
    <location>
        <begin position="49"/>
        <end position="58"/>
    </location>
</feature>
<feature type="compositionally biased region" description="Pro residues" evidence="1">
    <location>
        <begin position="617"/>
        <end position="627"/>
    </location>
</feature>